<evidence type="ECO:0000256" key="1">
    <source>
        <dbReference type="SAM" id="Coils"/>
    </source>
</evidence>
<reference evidence="2" key="1">
    <citation type="journal article" date="2020" name="Stud. Mycol.">
        <title>101 Dothideomycetes genomes: a test case for predicting lifestyles and emergence of pathogens.</title>
        <authorList>
            <person name="Haridas S."/>
            <person name="Albert R."/>
            <person name="Binder M."/>
            <person name="Bloem J."/>
            <person name="Labutti K."/>
            <person name="Salamov A."/>
            <person name="Andreopoulos B."/>
            <person name="Baker S."/>
            <person name="Barry K."/>
            <person name="Bills G."/>
            <person name="Bluhm B."/>
            <person name="Cannon C."/>
            <person name="Castanera R."/>
            <person name="Culley D."/>
            <person name="Daum C."/>
            <person name="Ezra D."/>
            <person name="Gonzalez J."/>
            <person name="Henrissat B."/>
            <person name="Kuo A."/>
            <person name="Liang C."/>
            <person name="Lipzen A."/>
            <person name="Lutzoni F."/>
            <person name="Magnuson J."/>
            <person name="Mondo S."/>
            <person name="Nolan M."/>
            <person name="Ohm R."/>
            <person name="Pangilinan J."/>
            <person name="Park H.-J."/>
            <person name="Ramirez L."/>
            <person name="Alfaro M."/>
            <person name="Sun H."/>
            <person name="Tritt A."/>
            <person name="Yoshinaga Y."/>
            <person name="Zwiers L.-H."/>
            <person name="Turgeon B."/>
            <person name="Goodwin S."/>
            <person name="Spatafora J."/>
            <person name="Crous P."/>
            <person name="Grigoriev I."/>
        </authorList>
    </citation>
    <scope>NUCLEOTIDE SEQUENCE</scope>
    <source>
        <strain evidence="2">CBS 125425</strain>
    </source>
</reference>
<feature type="coiled-coil region" evidence="1">
    <location>
        <begin position="172"/>
        <end position="206"/>
    </location>
</feature>
<gene>
    <name evidence="2" type="ORF">EJ04DRAFT_594771</name>
</gene>
<dbReference type="EMBL" id="ML996328">
    <property type="protein sequence ID" value="KAF2727515.1"/>
    <property type="molecule type" value="Genomic_DNA"/>
</dbReference>
<dbReference type="AlphaFoldDB" id="A0A9P4UWT7"/>
<protein>
    <recommendedName>
        <fullName evidence="4">Fungal N-terminal domain-containing protein</fullName>
    </recommendedName>
</protein>
<dbReference type="OrthoDB" id="3558752at2759"/>
<accession>A0A9P4UWT7</accession>
<organism evidence="2 3">
    <name type="scientific">Polyplosphaeria fusca</name>
    <dbReference type="NCBI Taxonomy" id="682080"/>
    <lineage>
        <taxon>Eukaryota</taxon>
        <taxon>Fungi</taxon>
        <taxon>Dikarya</taxon>
        <taxon>Ascomycota</taxon>
        <taxon>Pezizomycotina</taxon>
        <taxon>Dothideomycetes</taxon>
        <taxon>Pleosporomycetidae</taxon>
        <taxon>Pleosporales</taxon>
        <taxon>Tetraplosphaeriaceae</taxon>
        <taxon>Polyplosphaeria</taxon>
    </lineage>
</organism>
<proteinExistence type="predicted"/>
<dbReference type="Proteomes" id="UP000799444">
    <property type="component" value="Unassembled WGS sequence"/>
</dbReference>
<keyword evidence="1" id="KW-0175">Coiled coil</keyword>
<sequence>MEPIAILGVAGNVIQLIDFAGKLVSKTHSYRRSGSLVEHQDLQIVSNDLAHLSSKLIDDLRDDASSLSENDRALRTISESVIRISKDIEATLTAAALPGSRGRWKSFRHALKAAWGAEKLSDMKARLDLYSQQLQNRMHVKMHESVAELRNDVLESLEKVTDIAVQGKDSSREDLVRLREEAETNINQLKEELRALKVDLEKCIRDAVASAAQASKVEQRGLQEATNARFNLWAAKETILKQLQVRLLFNCFQPHSLTMCAGVSSLVVSSI</sequence>
<evidence type="ECO:0000313" key="2">
    <source>
        <dbReference type="EMBL" id="KAF2727515.1"/>
    </source>
</evidence>
<evidence type="ECO:0008006" key="4">
    <source>
        <dbReference type="Google" id="ProtNLM"/>
    </source>
</evidence>
<evidence type="ECO:0000313" key="3">
    <source>
        <dbReference type="Proteomes" id="UP000799444"/>
    </source>
</evidence>
<keyword evidence="3" id="KW-1185">Reference proteome</keyword>
<name>A0A9P4UWT7_9PLEO</name>
<comment type="caution">
    <text evidence="2">The sequence shown here is derived from an EMBL/GenBank/DDBJ whole genome shotgun (WGS) entry which is preliminary data.</text>
</comment>